<dbReference type="InterPro" id="IPR010106">
    <property type="entry name" value="RpnA"/>
</dbReference>
<evidence type="ECO:0000313" key="1">
    <source>
        <dbReference type="EMBL" id="NSE57160.1"/>
    </source>
</evidence>
<comment type="caution">
    <text evidence="1">The sequence shown here is derived from an EMBL/GenBank/DDBJ whole genome shotgun (WGS) entry which is preliminary data.</text>
</comment>
<name>A0AAP7AS10_9FIRM</name>
<protein>
    <submittedName>
        <fullName evidence="1">Rpn family recombination-promoting nuclease/putative transposase</fullName>
    </submittedName>
</protein>
<accession>A0AAP7AS10</accession>
<reference evidence="1" key="2">
    <citation type="submission" date="2020-02" db="EMBL/GenBank/DDBJ databases">
        <authorList>
            <person name="Littmann E."/>
            <person name="Sorbara M."/>
        </authorList>
    </citation>
    <scope>NUCLEOTIDE SEQUENCE</scope>
    <source>
        <strain evidence="1">MSK.10.16</strain>
    </source>
</reference>
<organism evidence="1 2">
    <name type="scientific">Dorea longicatena</name>
    <dbReference type="NCBI Taxonomy" id="88431"/>
    <lineage>
        <taxon>Bacteria</taxon>
        <taxon>Bacillati</taxon>
        <taxon>Bacillota</taxon>
        <taxon>Clostridia</taxon>
        <taxon>Lachnospirales</taxon>
        <taxon>Lachnospiraceae</taxon>
        <taxon>Dorea</taxon>
    </lineage>
</organism>
<dbReference type="AlphaFoldDB" id="A0AAP7AS10"/>
<sequence length="287" mass="33792">MLMNQRKSLKELNLLDKFLFDEAMDDPENVKTMLDIILSQNTNLKHPPQTEKEQRTSIDNRQIRLDVYAIDEDDVIYEVEAQKENTHNLPKRSRLYQGIIDSKLLPPGVADFNLLNEVLIVLITPFDLFGYGLYRYTFQMRCEEVPELKLDDGATRIFLNTRGKHPELVSPELIELLKYMERSTDEVSGECKSKRIQEMHRRVCQIKASEKTEVKYMQTWEEQIMIKQEGITEGRIEGEKIGRLRGKRELLEKLSDKFSIEQISEMLEIDISELKNMMKEIQNEKYL</sequence>
<dbReference type="EMBL" id="JAAIOD010000003">
    <property type="protein sequence ID" value="NSE57160.1"/>
    <property type="molecule type" value="Genomic_DNA"/>
</dbReference>
<reference evidence="1" key="1">
    <citation type="journal article" date="2020" name="Cell Host Microbe">
        <title>Functional and Genomic Variation between Human-Derived Isolates of Lachnospiraceae Reveals Inter- and Intra-Species Diversity.</title>
        <authorList>
            <person name="Sorbara M.T."/>
            <person name="Littmann E.R."/>
            <person name="Fontana E."/>
            <person name="Moody T.U."/>
            <person name="Kohout C.E."/>
            <person name="Gjonbalaj M."/>
            <person name="Eaton V."/>
            <person name="Seok R."/>
            <person name="Leiner I.M."/>
            <person name="Pamer E.G."/>
        </authorList>
    </citation>
    <scope>NUCLEOTIDE SEQUENCE</scope>
    <source>
        <strain evidence="1">MSK.10.16</strain>
    </source>
</reference>
<dbReference type="Proteomes" id="UP000724058">
    <property type="component" value="Unassembled WGS sequence"/>
</dbReference>
<gene>
    <name evidence="1" type="ORF">G4332_03340</name>
</gene>
<dbReference type="NCBIfam" id="TIGR01784">
    <property type="entry name" value="T_den_put_tspse"/>
    <property type="match status" value="1"/>
</dbReference>
<proteinExistence type="predicted"/>
<evidence type="ECO:0000313" key="2">
    <source>
        <dbReference type="Proteomes" id="UP000724058"/>
    </source>
</evidence>